<dbReference type="AlphaFoldDB" id="A0A453IGJ8"/>
<feature type="domain" description="Calcineurin-like phosphoesterase" evidence="2">
    <location>
        <begin position="47"/>
        <end position="146"/>
    </location>
</feature>
<keyword evidence="4" id="KW-1185">Reference proteome</keyword>
<sequence>MASKISHPLILPLLLFILPLSAPWTAADDDGAVARSAFPMDGDVAWVVQVSDLHISAYHPDRAADLVSLLGSALRTIRPHLLLVSGDITDAKNSKRTTSRQDEDEWITYKKTIDALVAKGGIDKRRIFDIRGNHDTYGVPYRGSELDFFSTYSVNSQLGRLSTINSIMLQCN</sequence>
<dbReference type="Pfam" id="PF00149">
    <property type="entry name" value="Metallophos"/>
    <property type="match status" value="1"/>
</dbReference>
<dbReference type="Proteomes" id="UP000015105">
    <property type="component" value="Chromosome 4D"/>
</dbReference>
<feature type="chain" id="PRO_5019246165" description="Calcineurin-like phosphoesterase domain-containing protein" evidence="1">
    <location>
        <begin position="28"/>
        <end position="172"/>
    </location>
</feature>
<reference evidence="3" key="4">
    <citation type="submission" date="2019-03" db="UniProtKB">
        <authorList>
            <consortium name="EnsemblPlants"/>
        </authorList>
    </citation>
    <scope>IDENTIFICATION</scope>
</reference>
<dbReference type="Gene3D" id="3.60.21.10">
    <property type="match status" value="1"/>
</dbReference>
<protein>
    <recommendedName>
        <fullName evidence="2">Calcineurin-like phosphoesterase domain-containing protein</fullName>
    </recommendedName>
</protein>
<proteinExistence type="predicted"/>
<dbReference type="InterPro" id="IPR004843">
    <property type="entry name" value="Calcineurin-like_PHP"/>
</dbReference>
<reference evidence="3" key="3">
    <citation type="journal article" date="2017" name="Nature">
        <title>Genome sequence of the progenitor of the wheat D genome Aegilops tauschii.</title>
        <authorList>
            <person name="Luo M.C."/>
            <person name="Gu Y.Q."/>
            <person name="Puiu D."/>
            <person name="Wang H."/>
            <person name="Twardziok S.O."/>
            <person name="Deal K.R."/>
            <person name="Huo N."/>
            <person name="Zhu T."/>
            <person name="Wang L."/>
            <person name="Wang Y."/>
            <person name="McGuire P.E."/>
            <person name="Liu S."/>
            <person name="Long H."/>
            <person name="Ramasamy R.K."/>
            <person name="Rodriguez J.C."/>
            <person name="Van S.L."/>
            <person name="Yuan L."/>
            <person name="Wang Z."/>
            <person name="Xia Z."/>
            <person name="Xiao L."/>
            <person name="Anderson O.D."/>
            <person name="Ouyang S."/>
            <person name="Liang Y."/>
            <person name="Zimin A.V."/>
            <person name="Pertea G."/>
            <person name="Qi P."/>
            <person name="Bennetzen J.L."/>
            <person name="Dai X."/>
            <person name="Dawson M.W."/>
            <person name="Muller H.G."/>
            <person name="Kugler K."/>
            <person name="Rivarola-Duarte L."/>
            <person name="Spannagl M."/>
            <person name="Mayer K.F.X."/>
            <person name="Lu F.H."/>
            <person name="Bevan M.W."/>
            <person name="Leroy P."/>
            <person name="Li P."/>
            <person name="You F.M."/>
            <person name="Sun Q."/>
            <person name="Liu Z."/>
            <person name="Lyons E."/>
            <person name="Wicker T."/>
            <person name="Salzberg S.L."/>
            <person name="Devos K.M."/>
            <person name="Dvorak J."/>
        </authorList>
    </citation>
    <scope>NUCLEOTIDE SEQUENCE [LARGE SCALE GENOMIC DNA]</scope>
    <source>
        <strain evidence="3">cv. AL8/78</strain>
    </source>
</reference>
<name>A0A453IGJ8_AEGTS</name>
<reference evidence="4" key="2">
    <citation type="journal article" date="2017" name="Nat. Plants">
        <title>The Aegilops tauschii genome reveals multiple impacts of transposons.</title>
        <authorList>
            <person name="Zhao G."/>
            <person name="Zou C."/>
            <person name="Li K."/>
            <person name="Wang K."/>
            <person name="Li T."/>
            <person name="Gao L."/>
            <person name="Zhang X."/>
            <person name="Wang H."/>
            <person name="Yang Z."/>
            <person name="Liu X."/>
            <person name="Jiang W."/>
            <person name="Mao L."/>
            <person name="Kong X."/>
            <person name="Jiao Y."/>
            <person name="Jia J."/>
        </authorList>
    </citation>
    <scope>NUCLEOTIDE SEQUENCE [LARGE SCALE GENOMIC DNA]</scope>
    <source>
        <strain evidence="4">cv. AL8/78</strain>
    </source>
</reference>
<reference evidence="4" key="1">
    <citation type="journal article" date="2014" name="Science">
        <title>Ancient hybridizations among the ancestral genomes of bread wheat.</title>
        <authorList>
            <consortium name="International Wheat Genome Sequencing Consortium,"/>
            <person name="Marcussen T."/>
            <person name="Sandve S.R."/>
            <person name="Heier L."/>
            <person name="Spannagl M."/>
            <person name="Pfeifer M."/>
            <person name="Jakobsen K.S."/>
            <person name="Wulff B.B."/>
            <person name="Steuernagel B."/>
            <person name="Mayer K.F."/>
            <person name="Olsen O.A."/>
        </authorList>
    </citation>
    <scope>NUCLEOTIDE SEQUENCE [LARGE SCALE GENOMIC DNA]</scope>
    <source>
        <strain evidence="4">cv. AL8/78</strain>
    </source>
</reference>
<dbReference type="GO" id="GO:0016787">
    <property type="term" value="F:hydrolase activity"/>
    <property type="evidence" value="ECO:0007669"/>
    <property type="project" value="InterPro"/>
</dbReference>
<evidence type="ECO:0000313" key="4">
    <source>
        <dbReference type="Proteomes" id="UP000015105"/>
    </source>
</evidence>
<dbReference type="PANTHER" id="PTHR14795:SF6">
    <property type="entry name" value="METALLOPHOSPHOESTERASE-RELATED"/>
    <property type="match status" value="1"/>
</dbReference>
<dbReference type="EnsemblPlants" id="AET4Gv20552800.8">
    <property type="protein sequence ID" value="AET4Gv20552800.8"/>
    <property type="gene ID" value="AET4Gv20552800"/>
</dbReference>
<dbReference type="SUPFAM" id="SSF56300">
    <property type="entry name" value="Metallo-dependent phosphatases"/>
    <property type="match status" value="1"/>
</dbReference>
<reference evidence="3" key="5">
    <citation type="journal article" date="2021" name="G3 (Bethesda)">
        <title>Aegilops tauschii genome assembly Aet v5.0 features greater sequence contiguity and improved annotation.</title>
        <authorList>
            <person name="Wang L."/>
            <person name="Zhu T."/>
            <person name="Rodriguez J.C."/>
            <person name="Deal K.R."/>
            <person name="Dubcovsky J."/>
            <person name="McGuire P.E."/>
            <person name="Lux T."/>
            <person name="Spannagl M."/>
            <person name="Mayer K.F.X."/>
            <person name="Baldrich P."/>
            <person name="Meyers B.C."/>
            <person name="Huo N."/>
            <person name="Gu Y.Q."/>
            <person name="Zhou H."/>
            <person name="Devos K.M."/>
            <person name="Bennetzen J.L."/>
            <person name="Unver T."/>
            <person name="Budak H."/>
            <person name="Gulick P.J."/>
            <person name="Galiba G."/>
            <person name="Kalapos B."/>
            <person name="Nelson D.R."/>
            <person name="Li P."/>
            <person name="You F.M."/>
            <person name="Luo M.C."/>
            <person name="Dvorak J."/>
        </authorList>
    </citation>
    <scope>NUCLEOTIDE SEQUENCE [LARGE SCALE GENOMIC DNA]</scope>
    <source>
        <strain evidence="3">cv. AL8/78</strain>
    </source>
</reference>
<evidence type="ECO:0000259" key="2">
    <source>
        <dbReference type="Pfam" id="PF00149"/>
    </source>
</evidence>
<organism evidence="3 4">
    <name type="scientific">Aegilops tauschii subsp. strangulata</name>
    <name type="common">Goatgrass</name>
    <dbReference type="NCBI Taxonomy" id="200361"/>
    <lineage>
        <taxon>Eukaryota</taxon>
        <taxon>Viridiplantae</taxon>
        <taxon>Streptophyta</taxon>
        <taxon>Embryophyta</taxon>
        <taxon>Tracheophyta</taxon>
        <taxon>Spermatophyta</taxon>
        <taxon>Magnoliopsida</taxon>
        <taxon>Liliopsida</taxon>
        <taxon>Poales</taxon>
        <taxon>Poaceae</taxon>
        <taxon>BOP clade</taxon>
        <taxon>Pooideae</taxon>
        <taxon>Triticodae</taxon>
        <taxon>Triticeae</taxon>
        <taxon>Triticinae</taxon>
        <taxon>Aegilops</taxon>
    </lineage>
</organism>
<dbReference type="InterPro" id="IPR029052">
    <property type="entry name" value="Metallo-depent_PP-like"/>
</dbReference>
<evidence type="ECO:0000256" key="1">
    <source>
        <dbReference type="SAM" id="SignalP"/>
    </source>
</evidence>
<accession>A0A453IGJ8</accession>
<feature type="signal peptide" evidence="1">
    <location>
        <begin position="1"/>
        <end position="27"/>
    </location>
</feature>
<dbReference type="PANTHER" id="PTHR14795">
    <property type="entry name" value="HELICASE RELATED"/>
    <property type="match status" value="1"/>
</dbReference>
<keyword evidence="1" id="KW-0732">Signal</keyword>
<dbReference type="Gramene" id="AET4Gv20552800.8">
    <property type="protein sequence ID" value="AET4Gv20552800.8"/>
    <property type="gene ID" value="AET4Gv20552800"/>
</dbReference>
<evidence type="ECO:0000313" key="3">
    <source>
        <dbReference type="EnsemblPlants" id="AET4Gv20552800.8"/>
    </source>
</evidence>